<sequence length="362" mass="41493">MTTYSPSQENYRELAHLLARFTSLTQIKTIFYDFTGILLKDDFVYINHSAIEDNLAQLTFSDYAIFPVSRNIQMWGAVLCESVNVSKKRLFLSRSYLENLMTQIFDEDTLGKVSVWEPLTSDQVGQINNLHALFHPTGDTDPLQAVLAPNAVIAGHTIDNDEAFRSISLAIDYIQKNIQRPISLNEVAQRAYLSPSYLSRLFKKYLHVNFIEYVNNQKIALAQEKLSLTLTPINQISNQIGFTQTSYFTKIFKKKTGITPSEFRQRNHTIQKIYTIPRELNWDTNDSVIDVTKNYFKSHHITYHTDSEEGATYVNSIGELNDAKGNRGWIYTVDGQQPTQSADEIATHDKSVIQWVYTDYSN</sequence>
<reference evidence="7 9" key="2">
    <citation type="submission" date="2018-07" db="EMBL/GenBank/DDBJ databases">
        <authorList>
            <person name="Feyereisen M."/>
        </authorList>
    </citation>
    <scope>NUCLEOTIDE SEQUENCE [LARGE SCALE GENOMIC DNA]</scope>
    <source>
        <strain evidence="7 9">UCCLBBS449</strain>
    </source>
</reference>
<dbReference type="Gene3D" id="2.170.130.30">
    <property type="match status" value="1"/>
</dbReference>
<dbReference type="PANTHER" id="PTHR43280">
    <property type="entry name" value="ARAC-FAMILY TRANSCRIPTIONAL REGULATOR"/>
    <property type="match status" value="1"/>
</dbReference>
<evidence type="ECO:0000313" key="6">
    <source>
        <dbReference type="EMBL" id="PBQ24219.1"/>
    </source>
</evidence>
<dbReference type="Gene3D" id="1.10.10.60">
    <property type="entry name" value="Homeodomain-like"/>
    <property type="match status" value="2"/>
</dbReference>
<reference evidence="6 8" key="1">
    <citation type="submission" date="2017-09" db="EMBL/GenBank/DDBJ databases">
        <title>Genome sequence of Lactobacillus brevis D7.</title>
        <authorList>
            <person name="Kwon M.-S."/>
            <person name="Lim S.K."/>
            <person name="Choi H.-J."/>
        </authorList>
    </citation>
    <scope>NUCLEOTIDE SEQUENCE [LARGE SCALE GENOMIC DNA]</scope>
    <source>
        <strain evidence="6 8">D7</strain>
    </source>
</reference>
<dbReference type="InterPro" id="IPR020449">
    <property type="entry name" value="Tscrpt_reg_AraC-type_HTH"/>
</dbReference>
<evidence type="ECO:0000313" key="7">
    <source>
        <dbReference type="EMBL" id="QCZ53677.1"/>
    </source>
</evidence>
<dbReference type="SUPFAM" id="SSF46689">
    <property type="entry name" value="Homeodomain-like"/>
    <property type="match status" value="2"/>
</dbReference>
<dbReference type="AlphaFoldDB" id="A0A0C1PU55"/>
<gene>
    <name evidence="6" type="ORF">CNR29_09425</name>
    <name evidence="5" type="ORF">JK167_05435</name>
    <name evidence="7" type="ORF">UCCLBBS449_1746</name>
</gene>
<evidence type="ECO:0000256" key="1">
    <source>
        <dbReference type="ARBA" id="ARBA00023015"/>
    </source>
</evidence>
<dbReference type="PROSITE" id="PS01124">
    <property type="entry name" value="HTH_ARAC_FAMILY_2"/>
    <property type="match status" value="1"/>
</dbReference>
<dbReference type="EMBL" id="JAERKF010000005">
    <property type="protein sequence ID" value="MBS1010274.1"/>
    <property type="molecule type" value="Genomic_DNA"/>
</dbReference>
<dbReference type="PROSITE" id="PS00041">
    <property type="entry name" value="HTH_ARAC_FAMILY_1"/>
    <property type="match status" value="1"/>
</dbReference>
<evidence type="ECO:0000313" key="5">
    <source>
        <dbReference type="EMBL" id="MBS1010274.1"/>
    </source>
</evidence>
<dbReference type="InterPro" id="IPR009057">
    <property type="entry name" value="Homeodomain-like_sf"/>
</dbReference>
<feature type="domain" description="HTH araC/xylS-type" evidence="4">
    <location>
        <begin position="168"/>
        <end position="266"/>
    </location>
</feature>
<dbReference type="Pfam" id="PF14478">
    <property type="entry name" value="DUF4430"/>
    <property type="match status" value="1"/>
</dbReference>
<accession>A0A0C1PU55</accession>
<evidence type="ECO:0000256" key="2">
    <source>
        <dbReference type="ARBA" id="ARBA00023125"/>
    </source>
</evidence>
<dbReference type="RefSeq" id="WP_021742732.1">
    <property type="nucleotide sequence ID" value="NZ_CAKMAP010000001.1"/>
</dbReference>
<dbReference type="SMART" id="SM00342">
    <property type="entry name" value="HTH_ARAC"/>
    <property type="match status" value="1"/>
</dbReference>
<dbReference type="GO" id="GO:0003700">
    <property type="term" value="F:DNA-binding transcription factor activity"/>
    <property type="evidence" value="ECO:0007669"/>
    <property type="project" value="InterPro"/>
</dbReference>
<dbReference type="EMBL" id="CP031198">
    <property type="protein sequence ID" value="QCZ53677.1"/>
    <property type="molecule type" value="Genomic_DNA"/>
</dbReference>
<evidence type="ECO:0000259" key="4">
    <source>
        <dbReference type="PROSITE" id="PS01124"/>
    </source>
</evidence>
<keyword evidence="2" id="KW-0238">DNA-binding</keyword>
<dbReference type="InterPro" id="IPR018060">
    <property type="entry name" value="HTH_AraC"/>
</dbReference>
<dbReference type="InterPro" id="IPR027954">
    <property type="entry name" value="Transcobalamin-like_C"/>
</dbReference>
<reference evidence="5" key="3">
    <citation type="submission" date="2020-12" db="EMBL/GenBank/DDBJ databases">
        <authorList>
            <person name="Mcmullen J.G."/>
        </authorList>
    </citation>
    <scope>NUCLEOTIDE SEQUENCE</scope>
    <source>
        <strain evidence="5">Dm-2019-70</strain>
    </source>
</reference>
<dbReference type="Proteomes" id="UP000676478">
    <property type="component" value="Unassembled WGS sequence"/>
</dbReference>
<dbReference type="InterPro" id="IPR018062">
    <property type="entry name" value="HTH_AraC-typ_CS"/>
</dbReference>
<evidence type="ECO:0000256" key="3">
    <source>
        <dbReference type="ARBA" id="ARBA00023163"/>
    </source>
</evidence>
<dbReference type="GO" id="GO:0043565">
    <property type="term" value="F:sequence-specific DNA binding"/>
    <property type="evidence" value="ECO:0007669"/>
    <property type="project" value="InterPro"/>
</dbReference>
<dbReference type="OrthoDB" id="9788446at2"/>
<protein>
    <submittedName>
        <fullName evidence="5">AraC family transcriptional regulator</fullName>
    </submittedName>
    <submittedName>
        <fullName evidence="7">Transcriptional regulator AraC family</fullName>
    </submittedName>
</protein>
<evidence type="ECO:0000313" key="10">
    <source>
        <dbReference type="Proteomes" id="UP000676478"/>
    </source>
</evidence>
<dbReference type="GeneID" id="56993470"/>
<proteinExistence type="predicted"/>
<keyword evidence="1" id="KW-0805">Transcription regulation</keyword>
<evidence type="ECO:0000313" key="9">
    <source>
        <dbReference type="Proteomes" id="UP000307074"/>
    </source>
</evidence>
<keyword evidence="3" id="KW-0804">Transcription</keyword>
<dbReference type="Proteomes" id="UP000307074">
    <property type="component" value="Chromosome"/>
</dbReference>
<organism evidence="5 10">
    <name type="scientific">Levilactobacillus brevis</name>
    <name type="common">Lactobacillus brevis</name>
    <dbReference type="NCBI Taxonomy" id="1580"/>
    <lineage>
        <taxon>Bacteria</taxon>
        <taxon>Bacillati</taxon>
        <taxon>Bacillota</taxon>
        <taxon>Bacilli</taxon>
        <taxon>Lactobacillales</taxon>
        <taxon>Lactobacillaceae</taxon>
        <taxon>Levilactobacillus</taxon>
    </lineage>
</organism>
<dbReference type="PRINTS" id="PR00032">
    <property type="entry name" value="HTHARAC"/>
</dbReference>
<evidence type="ECO:0000313" key="8">
    <source>
        <dbReference type="Proteomes" id="UP000217918"/>
    </source>
</evidence>
<reference evidence="5" key="4">
    <citation type="submission" date="2022-09" db="EMBL/GenBank/DDBJ databases">
        <title>Genome-inferred correspondence between phylogeny and metabolic traits in the wild Drosophila gut microbiome.</title>
        <authorList>
            <person name="Bueno E."/>
            <person name="Blow F."/>
            <person name="Douglas A.E."/>
        </authorList>
    </citation>
    <scope>NUCLEOTIDE SEQUENCE</scope>
    <source>
        <strain evidence="5">Dm-2019-70</strain>
    </source>
</reference>
<dbReference type="Proteomes" id="UP000217918">
    <property type="component" value="Unassembled WGS sequence"/>
</dbReference>
<dbReference type="Pfam" id="PF12833">
    <property type="entry name" value="HTH_18"/>
    <property type="match status" value="1"/>
</dbReference>
<name>A0A0C1PU55_LEVBR</name>
<dbReference type="PANTHER" id="PTHR43280:SF10">
    <property type="entry name" value="REGULATORY PROTEIN POCR"/>
    <property type="match status" value="1"/>
</dbReference>
<dbReference type="EMBL" id="NVYO01000001">
    <property type="protein sequence ID" value="PBQ24219.1"/>
    <property type="molecule type" value="Genomic_DNA"/>
</dbReference>